<evidence type="ECO:0000313" key="5">
    <source>
        <dbReference type="EMBL" id="CUV08672.1"/>
    </source>
</evidence>
<dbReference type="InterPro" id="IPR033248">
    <property type="entry name" value="Transketolase_C"/>
</dbReference>
<dbReference type="PANTHER" id="PTHR43257">
    <property type="entry name" value="PYRUVATE DEHYDROGENASE E1 COMPONENT BETA SUBUNIT"/>
    <property type="match status" value="1"/>
</dbReference>
<evidence type="ECO:0000256" key="2">
    <source>
        <dbReference type="ARBA" id="ARBA00023002"/>
    </source>
</evidence>
<dbReference type="PANTHER" id="PTHR43257:SF2">
    <property type="entry name" value="PYRUVATE DEHYDROGENASE E1 COMPONENT SUBUNIT BETA"/>
    <property type="match status" value="1"/>
</dbReference>
<dbReference type="Pfam" id="PF02780">
    <property type="entry name" value="Transketolase_C"/>
    <property type="match status" value="1"/>
</dbReference>
<dbReference type="Pfam" id="PF00676">
    <property type="entry name" value="E1_dh"/>
    <property type="match status" value="1"/>
</dbReference>
<dbReference type="CDD" id="cd07036">
    <property type="entry name" value="TPP_PYR_E1-PDHc-beta_like"/>
    <property type="match status" value="1"/>
</dbReference>
<dbReference type="FunFam" id="3.40.50.920:FF:000001">
    <property type="entry name" value="Pyruvate dehydrogenase E1 beta subunit"/>
    <property type="match status" value="1"/>
</dbReference>
<gene>
    <name evidence="5" type="ORF">MGWOODY_Mmi2411</name>
</gene>
<accession>A0A160VEJ2</accession>
<evidence type="ECO:0000256" key="3">
    <source>
        <dbReference type="ARBA" id="ARBA00023052"/>
    </source>
</evidence>
<dbReference type="GO" id="GO:0003863">
    <property type="term" value="F:branched-chain 2-oxo acid dehydrogenase activity"/>
    <property type="evidence" value="ECO:0007669"/>
    <property type="project" value="UniProtKB-EC"/>
</dbReference>
<feature type="domain" description="Transketolase-like pyrimidine-binding" evidence="4">
    <location>
        <begin position="343"/>
        <end position="519"/>
    </location>
</feature>
<dbReference type="InterPro" id="IPR009014">
    <property type="entry name" value="Transketo_C/PFOR_II"/>
</dbReference>
<dbReference type="Gene3D" id="3.40.50.920">
    <property type="match status" value="1"/>
</dbReference>
<dbReference type="InterPro" id="IPR029061">
    <property type="entry name" value="THDP-binding"/>
</dbReference>
<dbReference type="InterPro" id="IPR005475">
    <property type="entry name" value="Transketolase-like_Pyr-bd"/>
</dbReference>
<proteinExistence type="predicted"/>
<dbReference type="Pfam" id="PF02779">
    <property type="entry name" value="Transket_pyr"/>
    <property type="match status" value="1"/>
</dbReference>
<dbReference type="SUPFAM" id="SSF52518">
    <property type="entry name" value="Thiamin diphosphate-binding fold (THDP-binding)"/>
    <property type="match status" value="2"/>
</dbReference>
<sequence>MARLYGFQKKDLIRVYENMMLARKLDEKMMILLRQGKGFFHMACSGHEAAQLAAANTLNAGKDWSYPYYRDSAFSIAMGMTSKEQLQAFLAKADDPSSGGRQMPHHFSKRELNIVTQSSATGTQYLQAVGCGMACKLNKEKEVVYVSSGEGTTSQGDFHEALNWSSREKLPVIFHVQDNEYAISVHISEQTSGGSVFSMVSGYQNLGRFDVDGTDFFESHLAFKKAVGRARKGKGPSVIISHVVRLEPHSSSDDQLKYRTKDEIDEMRKNDPILKFRNECITNKVIKKEEFEKIDIKLKDQVDQDADWAEAQDHPEVATATNHLYSNEMPKGKHMTNTINDKIVIIDAINHALAEEMDRNDKMIIYGQDVADPKGGVFTATKGLTDKYGHDRVFNSPLAESSIVGSAIGLATAGYKPVVEIQFGDYIWTAMMQIRNELATIRYRSNNAWSCPAVIRVPVGGYIHGGLCHSQSIDGYFIHLPGIYIAYPSNAADAKGLLKMACRMDDPVIFMEHKGIYRQGYAVSPEPDEEYLLPFGQANLVQEGTDISIITWGAMVQKSIDAVNSFSLDDGVVEIIDLRTLNPLDFSTINKSIQKTGKALVVHEDNLTNGPGAEISALIGDRCFEMLDGPIRRVAAKDSPVPYNMYLEADVLPQVSDIEEALIELLEY</sequence>
<keyword evidence="3" id="KW-0786">Thiamine pyrophosphate</keyword>
<dbReference type="SUPFAM" id="SSF52922">
    <property type="entry name" value="TK C-terminal domain-like"/>
    <property type="match status" value="1"/>
</dbReference>
<organism evidence="5">
    <name type="scientific">hydrothermal vent metagenome</name>
    <dbReference type="NCBI Taxonomy" id="652676"/>
    <lineage>
        <taxon>unclassified sequences</taxon>
        <taxon>metagenomes</taxon>
        <taxon>ecological metagenomes</taxon>
    </lineage>
</organism>
<dbReference type="AlphaFoldDB" id="A0A160VEJ2"/>
<name>A0A160VEJ2_9ZZZZ</name>
<evidence type="ECO:0000256" key="1">
    <source>
        <dbReference type="ARBA" id="ARBA00001964"/>
    </source>
</evidence>
<dbReference type="FunFam" id="3.40.50.970:FF:000001">
    <property type="entry name" value="Pyruvate dehydrogenase E1 beta subunit"/>
    <property type="match status" value="1"/>
</dbReference>
<dbReference type="SMART" id="SM00861">
    <property type="entry name" value="Transket_pyr"/>
    <property type="match status" value="1"/>
</dbReference>
<evidence type="ECO:0000259" key="4">
    <source>
        <dbReference type="SMART" id="SM00861"/>
    </source>
</evidence>
<dbReference type="EC" id="1.2.4.4" evidence="5"/>
<protein>
    <submittedName>
        <fullName evidence="5">Branched-chain alpha-keto acid dehydrogenase, E1 component, alpha subunit / Branched-chain alpha-keto acid dehydrogenase, E1 component, beta subunit</fullName>
        <ecNumber evidence="5">1.2.4.4</ecNumber>
    </submittedName>
</protein>
<dbReference type="CDD" id="cd02000">
    <property type="entry name" value="TPP_E1_PDC_ADC_BCADC"/>
    <property type="match status" value="1"/>
</dbReference>
<dbReference type="EMBL" id="FAXC01000108">
    <property type="protein sequence ID" value="CUV08672.1"/>
    <property type="molecule type" value="Genomic_DNA"/>
</dbReference>
<dbReference type="InterPro" id="IPR001017">
    <property type="entry name" value="DH_E1"/>
</dbReference>
<keyword evidence="2 5" id="KW-0560">Oxidoreductase</keyword>
<dbReference type="Gene3D" id="3.40.50.970">
    <property type="match status" value="2"/>
</dbReference>
<comment type="cofactor">
    <cofactor evidence="1">
        <name>thiamine diphosphate</name>
        <dbReference type="ChEBI" id="CHEBI:58937"/>
    </cofactor>
</comment>
<reference evidence="5" key="1">
    <citation type="submission" date="2015-10" db="EMBL/GenBank/DDBJ databases">
        <authorList>
            <person name="Gilbert D.G."/>
        </authorList>
    </citation>
    <scope>NUCLEOTIDE SEQUENCE</scope>
</reference>